<dbReference type="InterPro" id="IPR017941">
    <property type="entry name" value="Rieske_2Fe-2S"/>
</dbReference>
<reference evidence="11" key="1">
    <citation type="submission" date="2021-12" db="EMBL/GenBank/DDBJ databases">
        <authorList>
            <person name="King R."/>
        </authorList>
    </citation>
    <scope>NUCLEOTIDE SEQUENCE</scope>
</reference>
<organism evidence="11 12">
    <name type="scientific">Brassicogethes aeneus</name>
    <name type="common">Rape pollen beetle</name>
    <name type="synonym">Meligethes aeneus</name>
    <dbReference type="NCBI Taxonomy" id="1431903"/>
    <lineage>
        <taxon>Eukaryota</taxon>
        <taxon>Metazoa</taxon>
        <taxon>Ecdysozoa</taxon>
        <taxon>Arthropoda</taxon>
        <taxon>Hexapoda</taxon>
        <taxon>Insecta</taxon>
        <taxon>Pterygota</taxon>
        <taxon>Neoptera</taxon>
        <taxon>Endopterygota</taxon>
        <taxon>Coleoptera</taxon>
        <taxon>Polyphaga</taxon>
        <taxon>Cucujiformia</taxon>
        <taxon>Nitidulidae</taxon>
        <taxon>Meligethinae</taxon>
        <taxon>Brassicogethes</taxon>
    </lineage>
</organism>
<dbReference type="Gene3D" id="2.102.10.10">
    <property type="entry name" value="Rieske [2Fe-2S] iron-sulphur domain"/>
    <property type="match status" value="1"/>
</dbReference>
<dbReference type="InterPro" id="IPR050446">
    <property type="entry name" value="FAD-oxidoreductase/Apoptosis"/>
</dbReference>
<dbReference type="Pfam" id="PF14759">
    <property type="entry name" value="Reductase_C"/>
    <property type="match status" value="1"/>
</dbReference>
<name>A0A9P0AWW5_BRAAE</name>
<dbReference type="Pfam" id="PF00355">
    <property type="entry name" value="Rieske"/>
    <property type="match status" value="1"/>
</dbReference>
<accession>A0A9P0AWW5</accession>
<keyword evidence="5" id="KW-0479">Metal-binding</keyword>
<dbReference type="InterPro" id="IPR036922">
    <property type="entry name" value="Rieske_2Fe-2S_sf"/>
</dbReference>
<evidence type="ECO:0000313" key="11">
    <source>
        <dbReference type="EMBL" id="CAH0549203.1"/>
    </source>
</evidence>
<proteinExistence type="inferred from homology"/>
<dbReference type="EMBL" id="OV121142">
    <property type="protein sequence ID" value="CAH0549203.1"/>
    <property type="molecule type" value="Genomic_DNA"/>
</dbReference>
<comment type="similarity">
    <text evidence="2">Belongs to the FAD-dependent oxidoreductase family.</text>
</comment>
<dbReference type="InterPro" id="IPR016156">
    <property type="entry name" value="FAD/NAD-linked_Rdtase_dimer_sf"/>
</dbReference>
<dbReference type="FunFam" id="2.102.10.10:FF:000003">
    <property type="entry name" value="apoptosis-inducing factor 3 isoform X2"/>
    <property type="match status" value="1"/>
</dbReference>
<dbReference type="PRINTS" id="PR00411">
    <property type="entry name" value="PNDRDTASEI"/>
</dbReference>
<evidence type="ECO:0000256" key="7">
    <source>
        <dbReference type="ARBA" id="ARBA00023002"/>
    </source>
</evidence>
<dbReference type="GO" id="GO:0016651">
    <property type="term" value="F:oxidoreductase activity, acting on NAD(P)H"/>
    <property type="evidence" value="ECO:0007669"/>
    <property type="project" value="TreeGrafter"/>
</dbReference>
<dbReference type="PANTHER" id="PTHR43557:SF2">
    <property type="entry name" value="RIESKE DOMAIN-CONTAINING PROTEIN-RELATED"/>
    <property type="match status" value="1"/>
</dbReference>
<dbReference type="InterPro" id="IPR036188">
    <property type="entry name" value="FAD/NAD-bd_sf"/>
</dbReference>
<keyword evidence="8" id="KW-0408">Iron</keyword>
<sequence>MSCWNFLAQFVVATTKLVIVKNNKEISRNSLLYVKKHLLYTMGCSQSKINDSKGPIDDDEYVEKVLCKTTDLEENQMKSFDVDEGKVVLIKQNGKFAAIGPKCTHYGAPLVNGALGEGRVRCQWHGACFNIWTGDIEDFPGLDSIPCHEVTVDGCGNVAIRAKKSELRDHKRVKPMAKRECAQTQSMVIIGGGPAGANCVEVLRQEGFQGKITMVCKENYLPYDRVKVSKAMDFDIETAQLRSEKFYQQNGIEVIKGVAAKSVDTTSKKVTLDNEKTIAYDKLFVATGCKPRKVDIPGKDLANVLTLRNYDDAKFTVSLLAENKEMVVLGSSFVAMESANFCHGKVGKITIVARVDYPFSPYLGPCIGQAVRALYEEKGITFVPNSGIKKINGCSSVESVELNDGTILKCDVLIMGTGSDFNTDFLRNSGVNLEENGSVDCDDHLRSNVADVYVGGDIAFAPVWSHGNEKSAIGHWPLAHYHGKIAALNMLGKNAPLKTVPFFWSMLFGKGLRYCGHGRYDDIIYQGDVQGFKFVAFYLNKEGLVIAAASVGMDPVVSQVAEMMAQGKKITRDDLQGDDKLKWIERLHQK</sequence>
<evidence type="ECO:0000313" key="12">
    <source>
        <dbReference type="Proteomes" id="UP001154078"/>
    </source>
</evidence>
<dbReference type="AlphaFoldDB" id="A0A9P0AWW5"/>
<dbReference type="Pfam" id="PF07992">
    <property type="entry name" value="Pyr_redox_2"/>
    <property type="match status" value="1"/>
</dbReference>
<evidence type="ECO:0000256" key="8">
    <source>
        <dbReference type="ARBA" id="ARBA00023004"/>
    </source>
</evidence>
<keyword evidence="12" id="KW-1185">Reference proteome</keyword>
<dbReference type="Proteomes" id="UP001154078">
    <property type="component" value="Chromosome 11"/>
</dbReference>
<keyword evidence="3" id="KW-0285">Flavoprotein</keyword>
<dbReference type="PROSITE" id="PS51296">
    <property type="entry name" value="RIESKE"/>
    <property type="match status" value="1"/>
</dbReference>
<keyword evidence="4" id="KW-0001">2Fe-2S</keyword>
<dbReference type="GO" id="GO:0046872">
    <property type="term" value="F:metal ion binding"/>
    <property type="evidence" value="ECO:0007669"/>
    <property type="project" value="UniProtKB-KW"/>
</dbReference>
<keyword evidence="6" id="KW-0274">FAD</keyword>
<evidence type="ECO:0000256" key="5">
    <source>
        <dbReference type="ARBA" id="ARBA00022723"/>
    </source>
</evidence>
<evidence type="ECO:0000256" key="9">
    <source>
        <dbReference type="ARBA" id="ARBA00023014"/>
    </source>
</evidence>
<evidence type="ECO:0000256" key="2">
    <source>
        <dbReference type="ARBA" id="ARBA00006442"/>
    </source>
</evidence>
<dbReference type="SUPFAM" id="SSF50022">
    <property type="entry name" value="ISP domain"/>
    <property type="match status" value="1"/>
</dbReference>
<dbReference type="CDD" id="cd03478">
    <property type="entry name" value="Rieske_AIFL_N"/>
    <property type="match status" value="1"/>
</dbReference>
<dbReference type="InterPro" id="IPR028202">
    <property type="entry name" value="Reductase_C"/>
</dbReference>
<dbReference type="GO" id="GO:0051537">
    <property type="term" value="F:2 iron, 2 sulfur cluster binding"/>
    <property type="evidence" value="ECO:0007669"/>
    <property type="project" value="UniProtKB-KW"/>
</dbReference>
<dbReference type="SUPFAM" id="SSF51905">
    <property type="entry name" value="FAD/NAD(P)-binding domain"/>
    <property type="match status" value="2"/>
</dbReference>
<protein>
    <recommendedName>
        <fullName evidence="10">Rieske domain-containing protein</fullName>
    </recommendedName>
</protein>
<dbReference type="SUPFAM" id="SSF55424">
    <property type="entry name" value="FAD/NAD-linked reductases, dimerisation (C-terminal) domain"/>
    <property type="match status" value="1"/>
</dbReference>
<dbReference type="GO" id="GO:0005737">
    <property type="term" value="C:cytoplasm"/>
    <property type="evidence" value="ECO:0007669"/>
    <property type="project" value="TreeGrafter"/>
</dbReference>
<dbReference type="Gene3D" id="3.30.390.30">
    <property type="match status" value="1"/>
</dbReference>
<feature type="domain" description="Rieske" evidence="10">
    <location>
        <begin position="64"/>
        <end position="159"/>
    </location>
</feature>
<evidence type="ECO:0000256" key="1">
    <source>
        <dbReference type="ARBA" id="ARBA00001974"/>
    </source>
</evidence>
<dbReference type="OrthoDB" id="432169at2759"/>
<gene>
    <name evidence="11" type="ORF">MELIAE_LOCUS2417</name>
</gene>
<evidence type="ECO:0000256" key="6">
    <source>
        <dbReference type="ARBA" id="ARBA00022827"/>
    </source>
</evidence>
<evidence type="ECO:0000259" key="10">
    <source>
        <dbReference type="PROSITE" id="PS51296"/>
    </source>
</evidence>
<evidence type="ECO:0000256" key="3">
    <source>
        <dbReference type="ARBA" id="ARBA00022630"/>
    </source>
</evidence>
<dbReference type="InterPro" id="IPR023753">
    <property type="entry name" value="FAD/NAD-binding_dom"/>
</dbReference>
<comment type="cofactor">
    <cofactor evidence="1">
        <name>FAD</name>
        <dbReference type="ChEBI" id="CHEBI:57692"/>
    </cofactor>
</comment>
<keyword evidence="9" id="KW-0411">Iron-sulfur</keyword>
<dbReference type="PANTHER" id="PTHR43557">
    <property type="entry name" value="APOPTOSIS-INDUCING FACTOR 1"/>
    <property type="match status" value="1"/>
</dbReference>
<dbReference type="Gene3D" id="3.50.50.60">
    <property type="entry name" value="FAD/NAD(P)-binding domain"/>
    <property type="match status" value="2"/>
</dbReference>
<dbReference type="PRINTS" id="PR00368">
    <property type="entry name" value="FADPNR"/>
</dbReference>
<evidence type="ECO:0000256" key="4">
    <source>
        <dbReference type="ARBA" id="ARBA00022714"/>
    </source>
</evidence>
<keyword evidence="7" id="KW-0560">Oxidoreductase</keyword>